<dbReference type="GO" id="GO:0005925">
    <property type="term" value="C:focal adhesion"/>
    <property type="evidence" value="ECO:0007669"/>
    <property type="project" value="TreeGrafter"/>
</dbReference>
<keyword evidence="2 6" id="KW-0479">Metal-binding</keyword>
<keyword evidence="12" id="KW-1185">Reference proteome</keyword>
<dbReference type="InterPro" id="IPR036028">
    <property type="entry name" value="SH3-like_dom_sf"/>
</dbReference>
<name>A0A553NVN5_TIGCA</name>
<dbReference type="GO" id="GO:0005737">
    <property type="term" value="C:cytoplasm"/>
    <property type="evidence" value="ECO:0007669"/>
    <property type="project" value="UniProtKB-ARBA"/>
</dbReference>
<dbReference type="PROSITE" id="PS51216">
    <property type="entry name" value="NEBULIN"/>
    <property type="match status" value="2"/>
</dbReference>
<evidence type="ECO:0000256" key="8">
    <source>
        <dbReference type="SAM" id="MobiDB-lite"/>
    </source>
</evidence>
<dbReference type="Pfam" id="PF00018">
    <property type="entry name" value="SH3_1"/>
    <property type="match status" value="1"/>
</dbReference>
<evidence type="ECO:0000256" key="4">
    <source>
        <dbReference type="ARBA" id="ARBA00022833"/>
    </source>
</evidence>
<evidence type="ECO:0000256" key="7">
    <source>
        <dbReference type="PROSITE-ProRule" id="PRU00192"/>
    </source>
</evidence>
<feature type="domain" description="LIM zinc-binding" evidence="10">
    <location>
        <begin position="3"/>
        <end position="63"/>
    </location>
</feature>
<keyword evidence="3" id="KW-0677">Repeat</keyword>
<dbReference type="EMBL" id="VCGU01000010">
    <property type="protein sequence ID" value="TRY69495.1"/>
    <property type="molecule type" value="Genomic_DNA"/>
</dbReference>
<sequence length="513" mass="57335">MSKKCAKCEKTVYPTEELKCLEKVWHRACFKCQVCNMTLNMKNYKGFDKLPYCGTHVPKAKATIVADTPEMKRLAENSKNQSTVKYHADFEASKGKFTQIADDPEILRIKANSQTISNVSYHGVVEQKAEQEKKRSLVEGQPGASPALPDQTARSNSNSSTVIVDGQQPSREKTSSPSLRAHFNSNTGRSERGYSSNGNQSEDLRKLSLNDGPTQRIQGASSSIGVNMGHPSGRHSQPSLHPASYSQQHSIQARSQPLPPNNGMEPPGATNEGGGPNQGSYNANVTSHSQFNTQQQQQQHTMMLQQQHLQQQALQQKHLMEQQIRIRSQGPPDSRQRPTHRQQQHMTSRQIPSSQMTGMPHSQNYMMNHMTGYGQPPQLGDQVGYASCSSQQGYPSQPLHYQQQQRQQQQQQQQQASQQPVFFHQQQGGGYGMQQQPMTQAPQSTQSQRTSIRGRCFQAMYDYEAQDVDEVSFKDGDIIVNCNPVDEGWMTGTVHRSGKYGMLPANYVEPVTL</sequence>
<protein>
    <recommendedName>
        <fullName evidence="13">LIM and SH3 domain protein Lasp</fullName>
    </recommendedName>
</protein>
<accession>A0A553NVN5</accession>
<dbReference type="CDD" id="cd09447">
    <property type="entry name" value="LIM_LASP"/>
    <property type="match status" value="1"/>
</dbReference>
<feature type="compositionally biased region" description="Polar residues" evidence="8">
    <location>
        <begin position="211"/>
        <end position="225"/>
    </location>
</feature>
<dbReference type="Pfam" id="PF00880">
    <property type="entry name" value="Nebulin"/>
    <property type="match status" value="1"/>
</dbReference>
<feature type="compositionally biased region" description="Polar residues" evidence="8">
    <location>
        <begin position="437"/>
        <end position="451"/>
    </location>
</feature>
<dbReference type="OrthoDB" id="191061at2759"/>
<feature type="compositionally biased region" description="Polar residues" evidence="8">
    <location>
        <begin position="387"/>
        <end position="401"/>
    </location>
</feature>
<evidence type="ECO:0000313" key="12">
    <source>
        <dbReference type="Proteomes" id="UP000318571"/>
    </source>
</evidence>
<reference evidence="11 12" key="1">
    <citation type="journal article" date="2018" name="Nat. Ecol. Evol.">
        <title>Genomic signatures of mitonuclear coevolution across populations of Tigriopus californicus.</title>
        <authorList>
            <person name="Barreto F.S."/>
            <person name="Watson E.T."/>
            <person name="Lima T.G."/>
            <person name="Willett C.S."/>
            <person name="Edmands S."/>
            <person name="Li W."/>
            <person name="Burton R.S."/>
        </authorList>
    </citation>
    <scope>NUCLEOTIDE SEQUENCE [LARGE SCALE GENOMIC DNA]</scope>
    <source>
        <strain evidence="11 12">San Diego</strain>
    </source>
</reference>
<dbReference type="OMA" id="TKHNQAN"/>
<dbReference type="FunFam" id="2.30.30.40:FF:000007">
    <property type="entry name" value="nebulin isoform X1"/>
    <property type="match status" value="1"/>
</dbReference>
<evidence type="ECO:0000256" key="2">
    <source>
        <dbReference type="ARBA" id="ARBA00022723"/>
    </source>
</evidence>
<comment type="caution">
    <text evidence="11">The sequence shown here is derived from an EMBL/GenBank/DDBJ whole genome shotgun (WGS) entry which is preliminary data.</text>
</comment>
<feature type="compositionally biased region" description="Polar residues" evidence="8">
    <location>
        <begin position="344"/>
        <end position="366"/>
    </location>
</feature>
<organism evidence="11 12">
    <name type="scientific">Tigriopus californicus</name>
    <name type="common">Marine copepod</name>
    <dbReference type="NCBI Taxonomy" id="6832"/>
    <lineage>
        <taxon>Eukaryota</taxon>
        <taxon>Metazoa</taxon>
        <taxon>Ecdysozoa</taxon>
        <taxon>Arthropoda</taxon>
        <taxon>Crustacea</taxon>
        <taxon>Multicrustacea</taxon>
        <taxon>Hexanauplia</taxon>
        <taxon>Copepoda</taxon>
        <taxon>Harpacticoida</taxon>
        <taxon>Harpacticidae</taxon>
        <taxon>Tigriopus</taxon>
    </lineage>
</organism>
<dbReference type="Gene3D" id="2.30.30.40">
    <property type="entry name" value="SH3 Domains"/>
    <property type="match status" value="1"/>
</dbReference>
<keyword evidence="1 7" id="KW-0728">SH3 domain</keyword>
<evidence type="ECO:0000256" key="1">
    <source>
        <dbReference type="ARBA" id="ARBA00022443"/>
    </source>
</evidence>
<proteinExistence type="predicted"/>
<dbReference type="SUPFAM" id="SSF57716">
    <property type="entry name" value="Glucocorticoid receptor-like (DNA-binding domain)"/>
    <property type="match status" value="1"/>
</dbReference>
<dbReference type="CDD" id="cd11789">
    <property type="entry name" value="SH3_Nebulin_family_C"/>
    <property type="match status" value="1"/>
</dbReference>
<evidence type="ECO:0000256" key="5">
    <source>
        <dbReference type="ARBA" id="ARBA00023038"/>
    </source>
</evidence>
<dbReference type="InterPro" id="IPR000900">
    <property type="entry name" value="Nebulin_repeat"/>
</dbReference>
<dbReference type="PROSITE" id="PS00478">
    <property type="entry name" value="LIM_DOMAIN_1"/>
    <property type="match status" value="1"/>
</dbReference>
<feature type="compositionally biased region" description="Polar residues" evidence="8">
    <location>
        <begin position="278"/>
        <end position="293"/>
    </location>
</feature>
<dbReference type="PROSITE" id="PS50023">
    <property type="entry name" value="LIM_DOMAIN_2"/>
    <property type="match status" value="1"/>
</dbReference>
<dbReference type="GO" id="GO:0051015">
    <property type="term" value="F:actin filament binding"/>
    <property type="evidence" value="ECO:0007669"/>
    <property type="project" value="TreeGrafter"/>
</dbReference>
<gene>
    <name evidence="11" type="ORF">TCAL_10756</name>
</gene>
<feature type="compositionally biased region" description="Polar residues" evidence="8">
    <location>
        <begin position="175"/>
        <end position="201"/>
    </location>
</feature>
<feature type="compositionally biased region" description="Polar residues" evidence="8">
    <location>
        <begin position="152"/>
        <end position="162"/>
    </location>
</feature>
<dbReference type="FunFam" id="2.10.110.10:FF:000087">
    <property type="entry name" value="LIM zinc-binding domain-containing Nebulette"/>
    <property type="match status" value="1"/>
</dbReference>
<evidence type="ECO:0000259" key="9">
    <source>
        <dbReference type="PROSITE" id="PS50002"/>
    </source>
</evidence>
<dbReference type="STRING" id="6832.A0A553NVN5"/>
<keyword evidence="4 6" id="KW-0862">Zinc</keyword>
<dbReference type="SMART" id="SM00326">
    <property type="entry name" value="SH3"/>
    <property type="match status" value="1"/>
</dbReference>
<dbReference type="PANTHER" id="PTHR46218">
    <property type="entry name" value="LASP"/>
    <property type="match status" value="1"/>
</dbReference>
<evidence type="ECO:0000259" key="10">
    <source>
        <dbReference type="PROSITE" id="PS50023"/>
    </source>
</evidence>
<dbReference type="InterPro" id="IPR001452">
    <property type="entry name" value="SH3_domain"/>
</dbReference>
<keyword evidence="5 6" id="KW-0440">LIM domain</keyword>
<dbReference type="PROSITE" id="PS50002">
    <property type="entry name" value="SH3"/>
    <property type="match status" value="1"/>
</dbReference>
<feature type="compositionally biased region" description="Low complexity" evidence="8">
    <location>
        <begin position="294"/>
        <end position="323"/>
    </location>
</feature>
<dbReference type="SUPFAM" id="SSF50044">
    <property type="entry name" value="SH3-domain"/>
    <property type="match status" value="1"/>
</dbReference>
<dbReference type="AlphaFoldDB" id="A0A553NVN5"/>
<dbReference type="Gene3D" id="2.10.110.10">
    <property type="entry name" value="Cysteine Rich Protein"/>
    <property type="match status" value="1"/>
</dbReference>
<dbReference type="PANTHER" id="PTHR46218:SF4">
    <property type="entry name" value="LIM AND SH3 DOMAIN PROTEIN LASP"/>
    <property type="match status" value="1"/>
</dbReference>
<dbReference type="PRINTS" id="PR00452">
    <property type="entry name" value="SH3DOMAIN"/>
</dbReference>
<feature type="compositionally biased region" description="Low complexity" evidence="8">
    <location>
        <begin position="402"/>
        <end position="426"/>
    </location>
</feature>
<dbReference type="SMART" id="SM00227">
    <property type="entry name" value="NEBU"/>
    <property type="match status" value="2"/>
</dbReference>
<dbReference type="Proteomes" id="UP000318571">
    <property type="component" value="Chromosome 1"/>
</dbReference>
<dbReference type="Pfam" id="PF00412">
    <property type="entry name" value="LIM"/>
    <property type="match status" value="1"/>
</dbReference>
<dbReference type="InterPro" id="IPR051759">
    <property type="entry name" value="LIM-SH3_domain_protein"/>
</dbReference>
<feature type="compositionally biased region" description="Polar residues" evidence="8">
    <location>
        <begin position="234"/>
        <end position="255"/>
    </location>
</feature>
<evidence type="ECO:0000313" key="11">
    <source>
        <dbReference type="EMBL" id="TRY69495.1"/>
    </source>
</evidence>
<feature type="compositionally biased region" description="Basic and acidic residues" evidence="8">
    <location>
        <begin position="128"/>
        <end position="137"/>
    </location>
</feature>
<dbReference type="GO" id="GO:0046872">
    <property type="term" value="F:metal ion binding"/>
    <property type="evidence" value="ECO:0007669"/>
    <property type="project" value="UniProtKB-KW"/>
</dbReference>
<evidence type="ECO:0000256" key="3">
    <source>
        <dbReference type="ARBA" id="ARBA00022737"/>
    </source>
</evidence>
<evidence type="ECO:0008006" key="13">
    <source>
        <dbReference type="Google" id="ProtNLM"/>
    </source>
</evidence>
<feature type="region of interest" description="Disordered" evidence="8">
    <location>
        <begin position="128"/>
        <end position="451"/>
    </location>
</feature>
<feature type="domain" description="SH3" evidence="9">
    <location>
        <begin position="452"/>
        <end position="513"/>
    </location>
</feature>
<dbReference type="InterPro" id="IPR001781">
    <property type="entry name" value="Znf_LIM"/>
</dbReference>
<dbReference type="SMART" id="SM00132">
    <property type="entry name" value="LIM"/>
    <property type="match status" value="1"/>
</dbReference>
<evidence type="ECO:0000256" key="6">
    <source>
        <dbReference type="PROSITE-ProRule" id="PRU00125"/>
    </source>
</evidence>